<gene>
    <name evidence="1" type="ORF">QLX08_007762</name>
</gene>
<dbReference type="AlphaFoldDB" id="A0AAW0ZN81"/>
<sequence>MHPPMRSHADQPRNPNYEKDIVYVTKHNKWVLNSIGIWPAVLKVCATHCIRAKRSPAETQDFWLDVLLFHLADEILGSYGTQVEDPTLYRAVVR</sequence>
<comment type="caution">
    <text evidence="1">The sequence shown here is derived from an EMBL/GenBank/DDBJ whole genome shotgun (WGS) entry which is preliminary data.</text>
</comment>
<evidence type="ECO:0000313" key="1">
    <source>
        <dbReference type="EMBL" id="KAK9299145.1"/>
    </source>
</evidence>
<dbReference type="Proteomes" id="UP001432146">
    <property type="component" value="Unassembled WGS sequence"/>
</dbReference>
<evidence type="ECO:0000313" key="2">
    <source>
        <dbReference type="Proteomes" id="UP001432146"/>
    </source>
</evidence>
<protein>
    <submittedName>
        <fullName evidence="1">Uncharacterized protein</fullName>
    </submittedName>
</protein>
<dbReference type="EMBL" id="JAWNGG020000155">
    <property type="protein sequence ID" value="KAK9299145.1"/>
    <property type="molecule type" value="Genomic_DNA"/>
</dbReference>
<accession>A0AAW0ZN81</accession>
<proteinExistence type="predicted"/>
<name>A0AAW0ZN81_9HYME</name>
<reference evidence="1 2" key="1">
    <citation type="submission" date="2024-05" db="EMBL/GenBank/DDBJ databases">
        <title>The nuclear and mitochondrial genome assemblies of Tetragonisca angustula (Apidae: Meliponini), a tiny yet remarkable pollinator in the Neotropics.</title>
        <authorList>
            <person name="Ferrari R."/>
            <person name="Ricardo P.C."/>
            <person name="Dias F.C."/>
            <person name="Araujo N.S."/>
            <person name="Soares D.O."/>
            <person name="Zhou Q.-S."/>
            <person name="Zhu C.-D."/>
            <person name="Coutinho L."/>
            <person name="Airas M.C."/>
            <person name="Batista T.M."/>
        </authorList>
    </citation>
    <scope>NUCLEOTIDE SEQUENCE [LARGE SCALE GENOMIC DNA]</scope>
    <source>
        <strain evidence="1">ASF017062</strain>
        <tissue evidence="1">Abdomen</tissue>
    </source>
</reference>
<organism evidence="1 2">
    <name type="scientific">Tetragonisca angustula</name>
    <dbReference type="NCBI Taxonomy" id="166442"/>
    <lineage>
        <taxon>Eukaryota</taxon>
        <taxon>Metazoa</taxon>
        <taxon>Ecdysozoa</taxon>
        <taxon>Arthropoda</taxon>
        <taxon>Hexapoda</taxon>
        <taxon>Insecta</taxon>
        <taxon>Pterygota</taxon>
        <taxon>Neoptera</taxon>
        <taxon>Endopterygota</taxon>
        <taxon>Hymenoptera</taxon>
        <taxon>Apocrita</taxon>
        <taxon>Aculeata</taxon>
        <taxon>Apoidea</taxon>
        <taxon>Anthophila</taxon>
        <taxon>Apidae</taxon>
        <taxon>Tetragonisca</taxon>
    </lineage>
</organism>
<keyword evidence="2" id="KW-1185">Reference proteome</keyword>